<dbReference type="EMBL" id="JASZYV010000005">
    <property type="protein sequence ID" value="MDM0046966.1"/>
    <property type="molecule type" value="Genomic_DNA"/>
</dbReference>
<evidence type="ECO:0000256" key="5">
    <source>
        <dbReference type="SAM" id="Phobius"/>
    </source>
</evidence>
<evidence type="ECO:0000313" key="6">
    <source>
        <dbReference type="EMBL" id="MDM0046966.1"/>
    </source>
</evidence>
<feature type="transmembrane region" description="Helical" evidence="5">
    <location>
        <begin position="154"/>
        <end position="177"/>
    </location>
</feature>
<evidence type="ECO:0000256" key="3">
    <source>
        <dbReference type="ARBA" id="ARBA00022989"/>
    </source>
</evidence>
<comment type="subcellular location">
    <subcellularLocation>
        <location evidence="1">Membrane</location>
        <topology evidence="1">Multi-pass membrane protein</topology>
    </subcellularLocation>
</comment>
<keyword evidence="2 5" id="KW-0812">Transmembrane</keyword>
<feature type="transmembrane region" description="Helical" evidence="5">
    <location>
        <begin position="41"/>
        <end position="59"/>
    </location>
</feature>
<evidence type="ECO:0000256" key="4">
    <source>
        <dbReference type="ARBA" id="ARBA00023136"/>
    </source>
</evidence>
<feature type="transmembrane region" description="Helical" evidence="5">
    <location>
        <begin position="7"/>
        <end position="29"/>
    </location>
</feature>
<proteinExistence type="predicted"/>
<keyword evidence="7" id="KW-1185">Reference proteome</keyword>
<keyword evidence="3 5" id="KW-1133">Transmembrane helix</keyword>
<dbReference type="PANTHER" id="PTHR30249:SF0">
    <property type="entry name" value="PLASTIDAL GLYCOLATE_GLYCERATE TRANSLOCATOR 1, CHLOROPLASTIC"/>
    <property type="match status" value="1"/>
</dbReference>
<dbReference type="RefSeq" id="WP_286662079.1">
    <property type="nucleotide sequence ID" value="NZ_JASZYV010000005.1"/>
</dbReference>
<dbReference type="Proteomes" id="UP001174908">
    <property type="component" value="Unassembled WGS sequence"/>
</dbReference>
<evidence type="ECO:0000313" key="7">
    <source>
        <dbReference type="Proteomes" id="UP001174908"/>
    </source>
</evidence>
<name>A0ABT7NG86_9BURK</name>
<keyword evidence="4 5" id="KW-0472">Membrane</keyword>
<comment type="caution">
    <text evidence="6">The sequence shown here is derived from an EMBL/GenBank/DDBJ whole genome shotgun (WGS) entry which is preliminary data.</text>
</comment>
<dbReference type="PANTHER" id="PTHR30249">
    <property type="entry name" value="PUTATIVE SEROTONIN TRANSPORTER"/>
    <property type="match status" value="1"/>
</dbReference>
<feature type="transmembrane region" description="Helical" evidence="5">
    <location>
        <begin position="101"/>
        <end position="124"/>
    </location>
</feature>
<evidence type="ECO:0000256" key="1">
    <source>
        <dbReference type="ARBA" id="ARBA00004141"/>
    </source>
</evidence>
<dbReference type="Pfam" id="PF04172">
    <property type="entry name" value="LrgB"/>
    <property type="match status" value="1"/>
</dbReference>
<feature type="transmembrane region" description="Helical" evidence="5">
    <location>
        <begin position="215"/>
        <end position="238"/>
    </location>
</feature>
<dbReference type="InterPro" id="IPR007300">
    <property type="entry name" value="CidB/LrgB"/>
</dbReference>
<evidence type="ECO:0000256" key="2">
    <source>
        <dbReference type="ARBA" id="ARBA00022692"/>
    </source>
</evidence>
<gene>
    <name evidence="6" type="ORF">QTH91_20915</name>
</gene>
<reference evidence="6" key="1">
    <citation type="submission" date="2023-06" db="EMBL/GenBank/DDBJ databases">
        <authorList>
            <person name="Jiang Y."/>
            <person name="Liu Q."/>
        </authorList>
    </citation>
    <scope>NUCLEOTIDE SEQUENCE</scope>
    <source>
        <strain evidence="6">CGMCC 1.12089</strain>
    </source>
</reference>
<protein>
    <submittedName>
        <fullName evidence="6">LrgB family protein</fullName>
    </submittedName>
</protein>
<feature type="transmembrane region" description="Helical" evidence="5">
    <location>
        <begin position="65"/>
        <end position="89"/>
    </location>
</feature>
<accession>A0ABT7NG86</accession>
<organism evidence="6 7">
    <name type="scientific">Variovorax dokdonensis</name>
    <dbReference type="NCBI Taxonomy" id="344883"/>
    <lineage>
        <taxon>Bacteria</taxon>
        <taxon>Pseudomonadati</taxon>
        <taxon>Pseudomonadota</taxon>
        <taxon>Betaproteobacteria</taxon>
        <taxon>Burkholderiales</taxon>
        <taxon>Comamonadaceae</taxon>
        <taxon>Variovorax</taxon>
    </lineage>
</organism>
<sequence length="243" mass="25138">MPRFVELWIYLSAQPLFGLTATLVVYLLAQALSARVGGAPWANPVLWSVVVLASALLATGVDYGIYFAGAQFIHFLLGPAVVALAWPLWQRRAELRERFGRIFLAALLGGAAAAGSALLLGWAVGLPHDVVLSLAPKSVTAPVAMGISEKIGGIPALSAVFAVLTGMTGALSGKYLFDLMRVATDPQGFAARGFALGTASHGIGAARALQVDAQAGAYAGLALGLQVVLAALLMPLAFRLLGF</sequence>